<evidence type="ECO:0000256" key="3">
    <source>
        <dbReference type="ARBA" id="ARBA00005667"/>
    </source>
</evidence>
<gene>
    <name evidence="15" type="primary">NDUFB3</name>
</gene>
<keyword evidence="5" id="KW-0813">Transport</keyword>
<name>A0A2H8TFQ4_9HEMI</name>
<evidence type="ECO:0000256" key="8">
    <source>
        <dbReference type="ARBA" id="ARBA00022792"/>
    </source>
</evidence>
<keyword evidence="15" id="KW-0830">Ubiquinone</keyword>
<proteinExistence type="inferred from homology"/>
<evidence type="ECO:0000256" key="6">
    <source>
        <dbReference type="ARBA" id="ARBA00022660"/>
    </source>
</evidence>
<evidence type="ECO:0000313" key="15">
    <source>
        <dbReference type="EMBL" id="MBW12891.1"/>
    </source>
</evidence>
<keyword evidence="8" id="KW-0999">Mitochondrion inner membrane</keyword>
<evidence type="ECO:0000256" key="4">
    <source>
        <dbReference type="ARBA" id="ARBA00018680"/>
    </source>
</evidence>
<evidence type="ECO:0000256" key="2">
    <source>
        <dbReference type="ARBA" id="ARBA00004298"/>
    </source>
</evidence>
<dbReference type="GO" id="GO:0022900">
    <property type="term" value="P:electron transport chain"/>
    <property type="evidence" value="ECO:0007669"/>
    <property type="project" value="InterPro"/>
</dbReference>
<keyword evidence="11" id="KW-0496">Mitochondrion</keyword>
<comment type="function">
    <text evidence="1">Accessory subunit of the mitochondrial membrane respiratory chain NADH dehydrogenase (Complex I), that is believed not to be involved in catalysis. Complex I functions in the transfer of electrons from NADH to the respiratory chain. The immediate electron acceptor for the enzyme is believed to be ubiquinone.</text>
</comment>
<dbReference type="GO" id="GO:0032981">
    <property type="term" value="P:mitochondrial respiratory chain complex I assembly"/>
    <property type="evidence" value="ECO:0007669"/>
    <property type="project" value="TreeGrafter"/>
</dbReference>
<dbReference type="PANTHER" id="PTHR15082:SF2">
    <property type="entry name" value="NADH DEHYDROGENASE [UBIQUINONE] 1 BETA SUBCOMPLEX SUBUNIT 3"/>
    <property type="match status" value="1"/>
</dbReference>
<evidence type="ECO:0000256" key="9">
    <source>
        <dbReference type="ARBA" id="ARBA00022982"/>
    </source>
</evidence>
<comment type="subcellular location">
    <subcellularLocation>
        <location evidence="2">Mitochondrion inner membrane</location>
        <topology evidence="2">Single-pass membrane protein</topology>
        <orientation evidence="2">Matrix side</orientation>
    </subcellularLocation>
</comment>
<reference evidence="15" key="1">
    <citation type="submission" date="2017-10" db="EMBL/GenBank/DDBJ databases">
        <title>Transcriptome Assembly of Sugarcane Aphid Adults.</title>
        <authorList>
            <person name="Scully E.D."/>
            <person name="Palmer N.A."/>
            <person name="Geib S.M."/>
            <person name="Sarath G."/>
            <person name="Sattler S.E."/>
        </authorList>
    </citation>
    <scope>NUCLEOTIDE SEQUENCE</scope>
    <source>
        <tissue evidence="15">Whole body</tissue>
    </source>
</reference>
<keyword evidence="10" id="KW-1133">Transmembrane helix</keyword>
<comment type="similarity">
    <text evidence="3">Belongs to the complex I NDUFB3 subunit family.</text>
</comment>
<keyword evidence="12" id="KW-0472">Membrane</keyword>
<dbReference type="AlphaFoldDB" id="A0A2H8TFQ4"/>
<keyword evidence="9" id="KW-0249">Electron transport</keyword>
<evidence type="ECO:0000256" key="12">
    <source>
        <dbReference type="ARBA" id="ARBA00023136"/>
    </source>
</evidence>
<evidence type="ECO:0000256" key="1">
    <source>
        <dbReference type="ARBA" id="ARBA00003195"/>
    </source>
</evidence>
<organism evidence="15">
    <name type="scientific">Melanaphis sacchari</name>
    <dbReference type="NCBI Taxonomy" id="742174"/>
    <lineage>
        <taxon>Eukaryota</taxon>
        <taxon>Metazoa</taxon>
        <taxon>Ecdysozoa</taxon>
        <taxon>Arthropoda</taxon>
        <taxon>Hexapoda</taxon>
        <taxon>Insecta</taxon>
        <taxon>Pterygota</taxon>
        <taxon>Neoptera</taxon>
        <taxon>Paraneoptera</taxon>
        <taxon>Hemiptera</taxon>
        <taxon>Sternorrhyncha</taxon>
        <taxon>Aphidomorpha</taxon>
        <taxon>Aphidoidea</taxon>
        <taxon>Aphididae</taxon>
        <taxon>Aphidini</taxon>
        <taxon>Melanaphis</taxon>
    </lineage>
</organism>
<dbReference type="OrthoDB" id="521512at2759"/>
<dbReference type="Pfam" id="PF08122">
    <property type="entry name" value="NDUF_B12"/>
    <property type="match status" value="1"/>
</dbReference>
<accession>A0A2H8TFQ4</accession>
<keyword evidence="7" id="KW-0812">Transmembrane</keyword>
<evidence type="ECO:0000256" key="11">
    <source>
        <dbReference type="ARBA" id="ARBA00023128"/>
    </source>
</evidence>
<evidence type="ECO:0000256" key="14">
    <source>
        <dbReference type="ARBA" id="ARBA00032688"/>
    </source>
</evidence>
<sequence length="108" mass="12858">MGGHHEHEIQIPDYRIYKVDDVPELVKVKNILATEGLKDPWLRNEVWRYPPSTRNRYQQYFQCWFRGKRGLTIAFGLAGSFIAAEKIYEHFYPPVHHHRKPYFPSSSV</sequence>
<keyword evidence="6" id="KW-0679">Respiratory chain</keyword>
<evidence type="ECO:0000256" key="13">
    <source>
        <dbReference type="ARBA" id="ARBA00030217"/>
    </source>
</evidence>
<evidence type="ECO:0000256" key="5">
    <source>
        <dbReference type="ARBA" id="ARBA00022448"/>
    </source>
</evidence>
<dbReference type="GO" id="GO:0005743">
    <property type="term" value="C:mitochondrial inner membrane"/>
    <property type="evidence" value="ECO:0007669"/>
    <property type="project" value="UniProtKB-SubCell"/>
</dbReference>
<dbReference type="EMBL" id="GFXV01001086">
    <property type="protein sequence ID" value="MBW12891.1"/>
    <property type="molecule type" value="Transcribed_RNA"/>
</dbReference>
<evidence type="ECO:0000256" key="10">
    <source>
        <dbReference type="ARBA" id="ARBA00022989"/>
    </source>
</evidence>
<dbReference type="InterPro" id="IPR012576">
    <property type="entry name" value="NDUFB3"/>
</dbReference>
<dbReference type="PANTHER" id="PTHR15082">
    <property type="entry name" value="NADH-UBIQUINONE OXIDOREDUCTASE B12 SUBUNIT"/>
    <property type="match status" value="1"/>
</dbReference>
<evidence type="ECO:0000256" key="7">
    <source>
        <dbReference type="ARBA" id="ARBA00022692"/>
    </source>
</evidence>
<protein>
    <recommendedName>
        <fullName evidence="4">NADH dehydrogenase [ubiquinone] 1 beta subcomplex subunit 3</fullName>
    </recommendedName>
    <alternativeName>
        <fullName evidence="13">Complex I-B12</fullName>
    </alternativeName>
    <alternativeName>
        <fullName evidence="14">NADH-ubiquinone oxidoreductase B12 subunit</fullName>
    </alternativeName>
</protein>